<keyword evidence="3" id="KW-1185">Reference proteome</keyword>
<dbReference type="AlphaFoldDB" id="A0A5J9SGM5"/>
<reference evidence="2 3" key="1">
    <citation type="journal article" date="2019" name="Sci. Rep.">
        <title>A high-quality genome of Eragrostis curvula grass provides insights into Poaceae evolution and supports new strategies to enhance forage quality.</title>
        <authorList>
            <person name="Carballo J."/>
            <person name="Santos B.A.C.M."/>
            <person name="Zappacosta D."/>
            <person name="Garbus I."/>
            <person name="Selva J.P."/>
            <person name="Gallo C.A."/>
            <person name="Diaz A."/>
            <person name="Albertini E."/>
            <person name="Caccamo M."/>
            <person name="Echenique V."/>
        </authorList>
    </citation>
    <scope>NUCLEOTIDE SEQUENCE [LARGE SCALE GENOMIC DNA]</scope>
    <source>
        <strain evidence="3">cv. Victoria</strain>
        <tissue evidence="2">Leaf</tissue>
    </source>
</reference>
<dbReference type="EMBL" id="RWGY01001004">
    <property type="protein sequence ID" value="TVT97425.1"/>
    <property type="molecule type" value="Genomic_DNA"/>
</dbReference>
<sequence length="67" mass="7817">MPELDQCKKMMDMESFLRQRIDKLREQLHKAQRDNREREITLLLHDAIAGRRPGLADLSVEEIASLG</sequence>
<name>A0A5J9SGM5_9POAL</name>
<comment type="caution">
    <text evidence="2">The sequence shown here is derived from an EMBL/GenBank/DDBJ whole genome shotgun (WGS) entry which is preliminary data.</text>
</comment>
<accession>A0A5J9SGM5</accession>
<dbReference type="Gramene" id="TVT97425">
    <property type="protein sequence ID" value="TVT97425"/>
    <property type="gene ID" value="EJB05_57330"/>
</dbReference>
<keyword evidence="1" id="KW-0175">Coiled coil</keyword>
<organism evidence="2 3">
    <name type="scientific">Eragrostis curvula</name>
    <name type="common">weeping love grass</name>
    <dbReference type="NCBI Taxonomy" id="38414"/>
    <lineage>
        <taxon>Eukaryota</taxon>
        <taxon>Viridiplantae</taxon>
        <taxon>Streptophyta</taxon>
        <taxon>Embryophyta</taxon>
        <taxon>Tracheophyta</taxon>
        <taxon>Spermatophyta</taxon>
        <taxon>Magnoliopsida</taxon>
        <taxon>Liliopsida</taxon>
        <taxon>Poales</taxon>
        <taxon>Poaceae</taxon>
        <taxon>PACMAD clade</taxon>
        <taxon>Chloridoideae</taxon>
        <taxon>Eragrostideae</taxon>
        <taxon>Eragrostidinae</taxon>
        <taxon>Eragrostis</taxon>
    </lineage>
</organism>
<feature type="coiled-coil region" evidence="1">
    <location>
        <begin position="14"/>
        <end position="41"/>
    </location>
</feature>
<feature type="non-terminal residue" evidence="2">
    <location>
        <position position="1"/>
    </location>
</feature>
<dbReference type="Proteomes" id="UP000324897">
    <property type="component" value="Unassembled WGS sequence"/>
</dbReference>
<proteinExistence type="predicted"/>
<evidence type="ECO:0000256" key="1">
    <source>
        <dbReference type="SAM" id="Coils"/>
    </source>
</evidence>
<dbReference type="OrthoDB" id="779403at2759"/>
<protein>
    <submittedName>
        <fullName evidence="2">Uncharacterized protein</fullName>
    </submittedName>
</protein>
<gene>
    <name evidence="2" type="ORF">EJB05_57330</name>
</gene>
<evidence type="ECO:0000313" key="3">
    <source>
        <dbReference type="Proteomes" id="UP000324897"/>
    </source>
</evidence>
<evidence type="ECO:0000313" key="2">
    <source>
        <dbReference type="EMBL" id="TVT97425.1"/>
    </source>
</evidence>